<evidence type="ECO:0000313" key="3">
    <source>
        <dbReference type="Proteomes" id="UP000799772"/>
    </source>
</evidence>
<feature type="compositionally biased region" description="Basic and acidic residues" evidence="1">
    <location>
        <begin position="465"/>
        <end position="492"/>
    </location>
</feature>
<reference evidence="2" key="1">
    <citation type="journal article" date="2020" name="Stud. Mycol.">
        <title>101 Dothideomycetes genomes: a test case for predicting lifestyles and emergence of pathogens.</title>
        <authorList>
            <person name="Haridas S."/>
            <person name="Albert R."/>
            <person name="Binder M."/>
            <person name="Bloem J."/>
            <person name="Labutti K."/>
            <person name="Salamov A."/>
            <person name="Andreopoulos B."/>
            <person name="Baker S."/>
            <person name="Barry K."/>
            <person name="Bills G."/>
            <person name="Bluhm B."/>
            <person name="Cannon C."/>
            <person name="Castanera R."/>
            <person name="Culley D."/>
            <person name="Daum C."/>
            <person name="Ezra D."/>
            <person name="Gonzalez J."/>
            <person name="Henrissat B."/>
            <person name="Kuo A."/>
            <person name="Liang C."/>
            <person name="Lipzen A."/>
            <person name="Lutzoni F."/>
            <person name="Magnuson J."/>
            <person name="Mondo S."/>
            <person name="Nolan M."/>
            <person name="Ohm R."/>
            <person name="Pangilinan J."/>
            <person name="Park H.-J."/>
            <person name="Ramirez L."/>
            <person name="Alfaro M."/>
            <person name="Sun H."/>
            <person name="Tritt A."/>
            <person name="Yoshinaga Y."/>
            <person name="Zwiers L.-H."/>
            <person name="Turgeon B."/>
            <person name="Goodwin S."/>
            <person name="Spatafora J."/>
            <person name="Crous P."/>
            <person name="Grigoriev I."/>
        </authorList>
    </citation>
    <scope>NUCLEOTIDE SEQUENCE</scope>
    <source>
        <strain evidence="2">CBS 133067</strain>
    </source>
</reference>
<sequence>MEGFADPEEIQRSLDSQLGIERPLHWGRDAFELVLRHEEVLQTYIDPTNIIQLKYAILKTIDRSKKSYNAFIKAVTEDVPLDLRKRWKDASQRVESERVKVISTASQDSYGPDDDKLFDDFIGFDEAFPEPFQSTNDKDSEYDSNYGSSISSTAAEDKDSSSSVSSTESRNSPTKRKRSSKEQTISRGRDPSPQTVTIDLSNVTALGENSKYIQLAYCTNCGKHFDPDKPVLDECRYHPYKAELDKRTAYMKEYNTGMHDDYVKKHGMPPYAHHHPCCEKPMGGRGCVAGYHVPRLWMKIYIGGDCDEKQTSFCKSCVSLGPENLNIPELKVLKRLERRMTPFEKLPDKTQDQRVTSELIRTPHNKVDKTISAAVRLGDRPRANPDRAIHTSNNKIPTPPASSPPKRSGGKRKWADSNRATDQNTPSSSGSTAKSVDKDMRAGSIYSIRPEQHKVLSTPAPAKQSGEKRRRTDSEQSIHAEEKRAPAKRLIDNLKSVNSETSKRRETTGVTSSSRPTGGSAREFKTPQAQHSLPLVSSGGRSIVSTIEAGPSSNRSVGTSVKQTTTPSAAYPVGNTARVFKTPQVQRTLSLTSSSDRSNTSTAVAGPSSNHSKGPSAGQVRQQTLPFTTVRQSSNVATPYQGKGKRKAGF</sequence>
<feature type="compositionally biased region" description="Polar residues" evidence="1">
    <location>
        <begin position="143"/>
        <end position="154"/>
    </location>
</feature>
<feature type="compositionally biased region" description="Polar residues" evidence="1">
    <location>
        <begin position="607"/>
        <end position="638"/>
    </location>
</feature>
<evidence type="ECO:0000313" key="2">
    <source>
        <dbReference type="EMBL" id="KAF2092727.1"/>
    </source>
</evidence>
<feature type="compositionally biased region" description="Low complexity" evidence="1">
    <location>
        <begin position="587"/>
        <end position="602"/>
    </location>
</feature>
<feature type="compositionally biased region" description="Polar residues" evidence="1">
    <location>
        <begin position="539"/>
        <end position="568"/>
    </location>
</feature>
<keyword evidence="3" id="KW-1185">Reference proteome</keyword>
<feature type="compositionally biased region" description="Basic and acidic residues" evidence="1">
    <location>
        <begin position="343"/>
        <end position="352"/>
    </location>
</feature>
<feature type="compositionally biased region" description="Polar residues" evidence="1">
    <location>
        <begin position="418"/>
        <end position="434"/>
    </location>
</feature>
<dbReference type="Proteomes" id="UP000799772">
    <property type="component" value="Unassembled WGS sequence"/>
</dbReference>
<feature type="compositionally biased region" description="Polar residues" evidence="1">
    <location>
        <begin position="508"/>
        <end position="517"/>
    </location>
</feature>
<evidence type="ECO:0000256" key="1">
    <source>
        <dbReference type="SAM" id="MobiDB-lite"/>
    </source>
</evidence>
<comment type="caution">
    <text evidence="2">The sequence shown here is derived from an EMBL/GenBank/DDBJ whole genome shotgun (WGS) entry which is preliminary data.</text>
</comment>
<feature type="region of interest" description="Disordered" evidence="1">
    <location>
        <begin position="132"/>
        <end position="197"/>
    </location>
</feature>
<dbReference type="AlphaFoldDB" id="A0A9P4M2X5"/>
<dbReference type="EMBL" id="ML978143">
    <property type="protein sequence ID" value="KAF2092727.1"/>
    <property type="molecule type" value="Genomic_DNA"/>
</dbReference>
<feature type="compositionally biased region" description="Basic and acidic residues" evidence="1">
    <location>
        <begin position="377"/>
        <end position="389"/>
    </location>
</feature>
<proteinExistence type="predicted"/>
<organism evidence="2 3">
    <name type="scientific">Rhizodiscina lignyota</name>
    <dbReference type="NCBI Taxonomy" id="1504668"/>
    <lineage>
        <taxon>Eukaryota</taxon>
        <taxon>Fungi</taxon>
        <taxon>Dikarya</taxon>
        <taxon>Ascomycota</taxon>
        <taxon>Pezizomycotina</taxon>
        <taxon>Dothideomycetes</taxon>
        <taxon>Pleosporomycetidae</taxon>
        <taxon>Aulographales</taxon>
        <taxon>Rhizodiscinaceae</taxon>
        <taxon>Rhizodiscina</taxon>
    </lineage>
</organism>
<feature type="region of interest" description="Disordered" evidence="1">
    <location>
        <begin position="343"/>
        <end position="650"/>
    </location>
</feature>
<feature type="compositionally biased region" description="Polar residues" evidence="1">
    <location>
        <begin position="182"/>
        <end position="197"/>
    </location>
</feature>
<protein>
    <submittedName>
        <fullName evidence="2">Uncharacterized protein</fullName>
    </submittedName>
</protein>
<feature type="compositionally biased region" description="Low complexity" evidence="1">
    <location>
        <begin position="161"/>
        <end position="172"/>
    </location>
</feature>
<accession>A0A9P4M2X5</accession>
<name>A0A9P4M2X5_9PEZI</name>
<gene>
    <name evidence="2" type="ORF">NA57DRAFT_62250</name>
</gene>